<sequence>MDSIAYQNCLRILRKELVPALGCTEPIAVAYAAARTREVLGSMPQRVRISCSSNIIKNVKGVEVPNSGGLKGIESAAALGIAGGDSKMELELLDGIGIEAREAAKKILNAEIITCELACTEENLYIAVEAEAEENSAEVVIAGGHTHVVRIKKNGETVFEDEEGQEEMQNTGGASSLNLDDIFRFAKEVKQEDIRGLLDAQIACNQSVAIEGIKKKYGAGVGRVIMENFGDDVRNRVVAFAAAGSDARMGGCPMPVVINSGSGNQGLTVSVPIIEYADQMGTDKETLYRALALGNLIAIYQKSFIGRLSAFCGAVSAAAGAVSGIGWIEGDSREVIEKAVANTICTIGGMVCDGAKASCASKIAIALEAGLLSLEMAKQGIFFAPGDGLMKDGTEETIKCIGRMAREGMTSTDEKILQIMLEHS</sequence>
<comment type="similarity">
    <text evidence="1">Belongs to the UPF0597 family.</text>
</comment>
<dbReference type="GO" id="GO:0080146">
    <property type="term" value="F:L-cysteine desulfhydrase activity"/>
    <property type="evidence" value="ECO:0007669"/>
    <property type="project" value="TreeGrafter"/>
</dbReference>
<evidence type="ECO:0000313" key="4">
    <source>
        <dbReference type="Proteomes" id="UP000245412"/>
    </source>
</evidence>
<feature type="domain" description="Serine dehydratase-like alpha subunit" evidence="2">
    <location>
        <begin position="162"/>
        <end position="418"/>
    </location>
</feature>
<dbReference type="AlphaFoldDB" id="A0AB73SZK1"/>
<evidence type="ECO:0000313" key="3">
    <source>
        <dbReference type="EMBL" id="PWJ72884.1"/>
    </source>
</evidence>
<dbReference type="HAMAP" id="MF_01845">
    <property type="entry name" value="UPF0597"/>
    <property type="match status" value="1"/>
</dbReference>
<reference evidence="3 4" key="1">
    <citation type="submission" date="2018-05" db="EMBL/GenBank/DDBJ databases">
        <authorList>
            <person name="Goeker M."/>
            <person name="Huntemann M."/>
            <person name="Clum A."/>
            <person name="Pillay M."/>
            <person name="Palaniappan K."/>
            <person name="Varghese N."/>
            <person name="Mikhailova N."/>
            <person name="Stamatis D."/>
            <person name="Reddy T."/>
            <person name="Daum C."/>
            <person name="Shapiro N."/>
            <person name="Ivanova N."/>
            <person name="Kyrpides N."/>
            <person name="Woyke T."/>
        </authorList>
    </citation>
    <scope>NUCLEOTIDE SEQUENCE [LARGE SCALE GENOMIC DNA]</scope>
    <source>
        <strain evidence="3 4">DSM 26524</strain>
    </source>
</reference>
<name>A0AB73SZK1_9FIRM</name>
<gene>
    <name evidence="3" type="ORF">C7383_11534</name>
</gene>
<dbReference type="InterPro" id="IPR021144">
    <property type="entry name" value="UPF0597"/>
</dbReference>
<dbReference type="Proteomes" id="UP000245412">
    <property type="component" value="Unassembled WGS sequence"/>
</dbReference>
<keyword evidence="4" id="KW-1185">Reference proteome</keyword>
<comment type="caution">
    <text evidence="3">The sequence shown here is derived from an EMBL/GenBank/DDBJ whole genome shotgun (WGS) entry which is preliminary data.</text>
</comment>
<dbReference type="PANTHER" id="PTHR30501:SF2">
    <property type="entry name" value="UPF0597 PROTEIN YHAM"/>
    <property type="match status" value="1"/>
</dbReference>
<organism evidence="3 4">
    <name type="scientific">Murimonas intestini</name>
    <dbReference type="NCBI Taxonomy" id="1337051"/>
    <lineage>
        <taxon>Bacteria</taxon>
        <taxon>Bacillati</taxon>
        <taxon>Bacillota</taxon>
        <taxon>Clostridia</taxon>
        <taxon>Lachnospirales</taxon>
        <taxon>Lachnospiraceae</taxon>
        <taxon>Murimonas</taxon>
    </lineage>
</organism>
<evidence type="ECO:0000259" key="2">
    <source>
        <dbReference type="Pfam" id="PF03313"/>
    </source>
</evidence>
<dbReference type="EMBL" id="QGGY01000015">
    <property type="protein sequence ID" value="PWJ72884.1"/>
    <property type="molecule type" value="Genomic_DNA"/>
</dbReference>
<proteinExistence type="inferred from homology"/>
<dbReference type="PIRSF" id="PIRSF006054">
    <property type="entry name" value="UCP006054"/>
    <property type="match status" value="1"/>
</dbReference>
<dbReference type="Pfam" id="PF03313">
    <property type="entry name" value="SDH_alpha"/>
    <property type="match status" value="1"/>
</dbReference>
<protein>
    <recommendedName>
        <fullName evidence="1">UPF0597 protein C7383_11534</fullName>
    </recommendedName>
</protein>
<dbReference type="PANTHER" id="PTHR30501">
    <property type="entry name" value="UPF0597 PROTEIN YHAM"/>
    <property type="match status" value="1"/>
</dbReference>
<dbReference type="RefSeq" id="WP_109748063.1">
    <property type="nucleotide sequence ID" value="NZ_JANKBI010000015.1"/>
</dbReference>
<accession>A0AB73SZK1</accession>
<dbReference type="InterPro" id="IPR005130">
    <property type="entry name" value="Ser_deHydtase-like_asu"/>
</dbReference>
<dbReference type="GO" id="GO:0019450">
    <property type="term" value="P:L-cysteine catabolic process to pyruvate"/>
    <property type="evidence" value="ECO:0007669"/>
    <property type="project" value="TreeGrafter"/>
</dbReference>
<evidence type="ECO:0000256" key="1">
    <source>
        <dbReference type="HAMAP-Rule" id="MF_01845"/>
    </source>
</evidence>